<dbReference type="Pfam" id="PF00144">
    <property type="entry name" value="Beta-lactamase"/>
    <property type="match status" value="1"/>
</dbReference>
<dbReference type="InterPro" id="IPR001466">
    <property type="entry name" value="Beta-lactam-related"/>
</dbReference>
<dbReference type="AlphaFoldDB" id="A0A9N8P2P2"/>
<dbReference type="PANTHER" id="PTHR46825:SF12">
    <property type="entry name" value="PENICILLIN-BINDING PROTEIN 4"/>
    <property type="match status" value="1"/>
</dbReference>
<keyword evidence="2" id="KW-0645">Protease</keyword>
<dbReference type="Proteomes" id="UP000533639">
    <property type="component" value="Unassembled WGS sequence"/>
</dbReference>
<dbReference type="PANTHER" id="PTHR46825">
    <property type="entry name" value="D-ALANYL-D-ALANINE-CARBOXYPEPTIDASE/ENDOPEPTIDASE AMPH"/>
    <property type="match status" value="1"/>
</dbReference>
<protein>
    <submittedName>
        <fullName evidence="2">D-alanyl-D-alanine carboxypeptidase</fullName>
        <ecNumber evidence="2">3.4.16.4</ecNumber>
    </submittedName>
</protein>
<proteinExistence type="predicted"/>
<accession>A0A9N8P2P2</accession>
<dbReference type="EC" id="3.4.16.4" evidence="2"/>
<organism evidence="2 3">
    <name type="scientific">Flavobacterium panici</name>
    <dbReference type="NCBI Taxonomy" id="2654843"/>
    <lineage>
        <taxon>Bacteria</taxon>
        <taxon>Pseudomonadati</taxon>
        <taxon>Bacteroidota</taxon>
        <taxon>Flavobacteriia</taxon>
        <taxon>Flavobacteriales</taxon>
        <taxon>Flavobacteriaceae</taxon>
        <taxon>Flavobacterium</taxon>
    </lineage>
</organism>
<dbReference type="InterPro" id="IPR012338">
    <property type="entry name" value="Beta-lactam/transpept-like"/>
</dbReference>
<dbReference type="RefSeq" id="WP_053470246.1">
    <property type="nucleotide sequence ID" value="NZ_CAIJDE010000047.1"/>
</dbReference>
<dbReference type="InterPro" id="IPR050491">
    <property type="entry name" value="AmpC-like"/>
</dbReference>
<comment type="caution">
    <text evidence="2">The sequence shown here is derived from an EMBL/GenBank/DDBJ whole genome shotgun (WGS) entry which is preliminary data.</text>
</comment>
<dbReference type="SUPFAM" id="SSF56601">
    <property type="entry name" value="beta-lactamase/transpeptidase-like"/>
    <property type="match status" value="1"/>
</dbReference>
<evidence type="ECO:0000313" key="3">
    <source>
        <dbReference type="Proteomes" id="UP000533639"/>
    </source>
</evidence>
<dbReference type="EMBL" id="CAIJDE010000047">
    <property type="protein sequence ID" value="CAC9975317.1"/>
    <property type="molecule type" value="Genomic_DNA"/>
</dbReference>
<gene>
    <name evidence="2" type="primary">yfeW</name>
    <name evidence="2" type="ORF">FLAPXU55_03026</name>
</gene>
<keyword evidence="3" id="KW-1185">Reference proteome</keyword>
<feature type="domain" description="Beta-lactamase-related" evidence="1">
    <location>
        <begin position="62"/>
        <end position="383"/>
    </location>
</feature>
<evidence type="ECO:0000313" key="2">
    <source>
        <dbReference type="EMBL" id="CAC9975317.1"/>
    </source>
</evidence>
<dbReference type="Gene3D" id="3.40.710.10">
    <property type="entry name" value="DD-peptidase/beta-lactamase superfamily"/>
    <property type="match status" value="1"/>
</dbReference>
<keyword evidence="2" id="KW-0121">Carboxypeptidase</keyword>
<evidence type="ECO:0000259" key="1">
    <source>
        <dbReference type="Pfam" id="PF00144"/>
    </source>
</evidence>
<reference evidence="2 3" key="1">
    <citation type="submission" date="2020-06" db="EMBL/GenBank/DDBJ databases">
        <authorList>
            <person name="Criscuolo A."/>
        </authorList>
    </citation>
    <scope>NUCLEOTIDE SEQUENCE [LARGE SCALE GENOMIC DNA]</scope>
    <source>
        <strain evidence="2">PXU-55</strain>
    </source>
</reference>
<sequence length="496" mass="56312">MNLYSKKIKSVVIIVFLYVQICQLHGQSPKKYSKEIQSKINQVENNLSAWMQIEGNPKRWTLAERMKFYHANGISITVIKDYKTEWTKSYGWADSLEQKPVTDKTLFQAGSNSKSLNAVGVLKLVQEGKINLDSDINDYLKTWKFPYDSLSKGKKITIANLLSHTGGLTVHGFDGYEYGDTIPTIIQILNGQKPANSEAIRSMYEPSVKYEYSGGGTTIAQLIIQDVTGKPYDEYMWENVLKPLNMTNSSYTQPPLELKQNLATGYYNDGKAVKGKYHIYPEQAAAGLWTTSEDLAKYVIDTQLSLLGKSEKVLSKEMTKVRLTPYIDDKSALGVFIIDKNGVKTFEHGGVDEGFVSQYIGTIEGGNGVVVMTNTYDTALFNEIIRSVALTYQWQNAYTPEIKKEFFIKNEDLQSYLGTYTIENNVYSVIKKADGIYLNIIKNDYLGKRMWKIHFIDDSSFFVAENNTNFKFIKDSKTKKITGFKWNEEILMKAVD</sequence>
<keyword evidence="2" id="KW-0378">Hydrolase</keyword>
<dbReference type="GO" id="GO:0009002">
    <property type="term" value="F:serine-type D-Ala-D-Ala carboxypeptidase activity"/>
    <property type="evidence" value="ECO:0007669"/>
    <property type="project" value="UniProtKB-EC"/>
</dbReference>
<name>A0A9N8P2P2_9FLAO</name>